<gene>
    <name evidence="4" type="ORF">U0042_26515</name>
</gene>
<dbReference type="InterPro" id="IPR013107">
    <property type="entry name" value="Acyl-CoA_DH_C"/>
</dbReference>
<accession>A0ABZ0WJM6</accession>
<evidence type="ECO:0000313" key="5">
    <source>
        <dbReference type="Proteomes" id="UP001325479"/>
    </source>
</evidence>
<evidence type="ECO:0000313" key="4">
    <source>
        <dbReference type="EMBL" id="WQD77561.1"/>
    </source>
</evidence>
<keyword evidence="1 4" id="KW-0560">Oxidoreductase</keyword>
<proteinExistence type="predicted"/>
<dbReference type="NCBIfam" id="TIGR04022">
    <property type="entry name" value="sulfur_SfnB"/>
    <property type="match status" value="1"/>
</dbReference>
<dbReference type="InterPro" id="IPR013786">
    <property type="entry name" value="AcylCoA_DH/ox_N"/>
</dbReference>
<dbReference type="PANTHER" id="PTHR43884">
    <property type="entry name" value="ACYL-COA DEHYDROGENASE"/>
    <property type="match status" value="1"/>
</dbReference>
<evidence type="ECO:0000259" key="3">
    <source>
        <dbReference type="Pfam" id="PF08028"/>
    </source>
</evidence>
<protein>
    <submittedName>
        <fullName evidence="4">SfnB family sulfur acquisition oxidoreductase</fullName>
        <ecNumber evidence="4">1.-.-.-</ecNumber>
    </submittedName>
</protein>
<dbReference type="InterPro" id="IPR023922">
    <property type="entry name" value="S04_starv_induced_SfnB"/>
</dbReference>
<name>A0ABZ0WJM6_9BURK</name>
<sequence length="433" mass="46545">MTVELTAAPDAVSTRAAASAVSAAPAPLPTAPAAPNAPTVPERIENDAHAVQTAIRLAAQFAPQAALRDRERRLPWAELDAFVASGLWGITVPREYGGPGVKAGTLAEVIATISAADGSLGQIPQNHFYALEVLRVGGSAAQQRFFYDRVLAGERFGNALAEIGQRDFKRRTRLTRTSAGWHIDGRKFYCTGALYAHWIPTLVVAEEDGREVSYLAFVPRHAKGVTVIDDWDGFGQRVTGSGSVQFEHVEVEPEWVVPFQASFERATTIGPLAQIMHAAIDLGQARGAFAAALDFVREHARPWIDAKVARAADDPLAIVQFGDLAARLRGAEALLRRAGRFVDAAQAAPDEASVAEASIAVAEARAATTTVSLDAGSRLFELAGTAATLDGLGLDRFWRNARTHTLHDPVRWKYHAIGNFYLNGKRPPRHGAL</sequence>
<dbReference type="PIRSF" id="PIRSF016578">
    <property type="entry name" value="HsaA"/>
    <property type="match status" value="1"/>
</dbReference>
<organism evidence="4 5">
    <name type="scientific">Paraburkholderia kururiensis</name>
    <dbReference type="NCBI Taxonomy" id="984307"/>
    <lineage>
        <taxon>Bacteria</taxon>
        <taxon>Pseudomonadati</taxon>
        <taxon>Pseudomonadota</taxon>
        <taxon>Betaproteobacteria</taxon>
        <taxon>Burkholderiales</taxon>
        <taxon>Burkholderiaceae</taxon>
        <taxon>Paraburkholderia</taxon>
    </lineage>
</organism>
<feature type="domain" description="Acyl-CoA dehydrogenase/oxidase N-terminal" evidence="2">
    <location>
        <begin position="58"/>
        <end position="154"/>
    </location>
</feature>
<dbReference type="Pfam" id="PF08028">
    <property type="entry name" value="Acyl-CoA_dh_2"/>
    <property type="match status" value="1"/>
</dbReference>
<dbReference type="InterPro" id="IPR037069">
    <property type="entry name" value="AcylCoA_DH/ox_N_sf"/>
</dbReference>
<dbReference type="Gene3D" id="2.40.110.10">
    <property type="entry name" value="Butyryl-CoA Dehydrogenase, subunit A, domain 2"/>
    <property type="match status" value="1"/>
</dbReference>
<keyword evidence="5" id="KW-1185">Reference proteome</keyword>
<dbReference type="GO" id="GO:0016491">
    <property type="term" value="F:oxidoreductase activity"/>
    <property type="evidence" value="ECO:0007669"/>
    <property type="project" value="UniProtKB-KW"/>
</dbReference>
<dbReference type="InterPro" id="IPR036250">
    <property type="entry name" value="AcylCo_DH-like_C"/>
</dbReference>
<dbReference type="PANTHER" id="PTHR43884:SF12">
    <property type="entry name" value="ISOVALERYL-COA DEHYDROGENASE, MITOCHONDRIAL-RELATED"/>
    <property type="match status" value="1"/>
</dbReference>
<dbReference type="RefSeq" id="WP_198665331.1">
    <property type="nucleotide sequence ID" value="NZ_CP139965.1"/>
</dbReference>
<feature type="domain" description="Acyl-CoA dehydrogenase C-terminal" evidence="3">
    <location>
        <begin position="275"/>
        <end position="408"/>
    </location>
</feature>
<dbReference type="Pfam" id="PF02771">
    <property type="entry name" value="Acyl-CoA_dh_N"/>
    <property type="match status" value="1"/>
</dbReference>
<dbReference type="Gene3D" id="1.20.140.10">
    <property type="entry name" value="Butyryl-CoA Dehydrogenase, subunit A, domain 3"/>
    <property type="match status" value="1"/>
</dbReference>
<dbReference type="SUPFAM" id="SSF56645">
    <property type="entry name" value="Acyl-CoA dehydrogenase NM domain-like"/>
    <property type="match status" value="1"/>
</dbReference>
<dbReference type="SUPFAM" id="SSF47203">
    <property type="entry name" value="Acyl-CoA dehydrogenase C-terminal domain-like"/>
    <property type="match status" value="1"/>
</dbReference>
<reference evidence="4 5" key="1">
    <citation type="submission" date="2023-12" db="EMBL/GenBank/DDBJ databases">
        <title>Genome sequencing and assembly of bacterial species from a model synthetic community.</title>
        <authorList>
            <person name="Hogle S.L."/>
        </authorList>
    </citation>
    <scope>NUCLEOTIDE SEQUENCE [LARGE SCALE GENOMIC DNA]</scope>
    <source>
        <strain evidence="4 5">HAMBI 2494</strain>
    </source>
</reference>
<dbReference type="InterPro" id="IPR046373">
    <property type="entry name" value="Acyl-CoA_Oxase/DH_mid-dom_sf"/>
</dbReference>
<dbReference type="Proteomes" id="UP001325479">
    <property type="component" value="Chromosome"/>
</dbReference>
<dbReference type="Gene3D" id="1.10.540.10">
    <property type="entry name" value="Acyl-CoA dehydrogenase/oxidase, N-terminal domain"/>
    <property type="match status" value="1"/>
</dbReference>
<dbReference type="InterPro" id="IPR009100">
    <property type="entry name" value="AcylCoA_DH/oxidase_NM_dom_sf"/>
</dbReference>
<dbReference type="EC" id="1.-.-.-" evidence="4"/>
<evidence type="ECO:0000259" key="2">
    <source>
        <dbReference type="Pfam" id="PF02771"/>
    </source>
</evidence>
<dbReference type="EMBL" id="CP139965">
    <property type="protein sequence ID" value="WQD77561.1"/>
    <property type="molecule type" value="Genomic_DNA"/>
</dbReference>
<evidence type="ECO:0000256" key="1">
    <source>
        <dbReference type="ARBA" id="ARBA00023002"/>
    </source>
</evidence>